<sequence>MSKKHWFIGAALGLPLFMASQIALGAVAAPADIKAKGQLTFCSDLENPPAEGIADDGSTPSGVAVDIMNALGPLMGVKTHIDNYQFSGIFAALDTGKCDLVVASLAKTPERAERYGLVDYWRVKSGLLVAKGNPLNIHSFDDLSGRRVAALLGSRNESTVKQFSEQLVKEGKPGITLVSLSTNVAAFRDLMLGRADAMVGDNVVINFYMSKAPNKFQTVDMPVPAKTWVIATLKTNTALRQAVQTGIDQLNASGAMTEIVKKWGIENGVTLCNSSHPCGF</sequence>
<evidence type="ECO:0000259" key="4">
    <source>
        <dbReference type="SMART" id="SM00062"/>
    </source>
</evidence>
<evidence type="ECO:0000256" key="1">
    <source>
        <dbReference type="ARBA" id="ARBA00010333"/>
    </source>
</evidence>
<dbReference type="SUPFAM" id="SSF53850">
    <property type="entry name" value="Periplasmic binding protein-like II"/>
    <property type="match status" value="1"/>
</dbReference>
<feature type="chain" id="PRO_5043930213" evidence="3">
    <location>
        <begin position="26"/>
        <end position="280"/>
    </location>
</feature>
<dbReference type="PANTHER" id="PTHR35936">
    <property type="entry name" value="MEMBRANE-BOUND LYTIC MUREIN TRANSGLYCOSYLASE F"/>
    <property type="match status" value="1"/>
</dbReference>
<dbReference type="CDD" id="cd01004">
    <property type="entry name" value="PBP2_MidA_like"/>
    <property type="match status" value="1"/>
</dbReference>
<feature type="domain" description="Solute-binding protein family 3/N-terminal" evidence="4">
    <location>
        <begin position="38"/>
        <end position="267"/>
    </location>
</feature>
<feature type="signal peptide" evidence="3">
    <location>
        <begin position="1"/>
        <end position="25"/>
    </location>
</feature>
<dbReference type="Gene3D" id="3.40.190.10">
    <property type="entry name" value="Periplasmic binding protein-like II"/>
    <property type="match status" value="2"/>
</dbReference>
<dbReference type="SMART" id="SM00062">
    <property type="entry name" value="PBPb"/>
    <property type="match status" value="1"/>
</dbReference>
<name>A0AAU7QBJ1_9GAMM</name>
<organism evidence="5">
    <name type="scientific">Acerihabitans sp. KWT182</name>
    <dbReference type="NCBI Taxonomy" id="3157919"/>
    <lineage>
        <taxon>Bacteria</taxon>
        <taxon>Pseudomonadati</taxon>
        <taxon>Pseudomonadota</taxon>
        <taxon>Gammaproteobacteria</taxon>
        <taxon>Enterobacterales</taxon>
        <taxon>Pectobacteriaceae</taxon>
        <taxon>Acerihabitans</taxon>
    </lineage>
</organism>
<evidence type="ECO:0000313" key="5">
    <source>
        <dbReference type="EMBL" id="XBS70414.1"/>
    </source>
</evidence>
<evidence type="ECO:0000256" key="2">
    <source>
        <dbReference type="ARBA" id="ARBA00022729"/>
    </source>
</evidence>
<reference evidence="5" key="1">
    <citation type="submission" date="2024-06" db="EMBL/GenBank/DDBJ databases">
        <authorList>
            <person name="Coelho C."/>
            <person name="Bento M."/>
            <person name="Garcia E."/>
            <person name="Camelo A."/>
            <person name="Brandao I."/>
            <person name="Espirito Santo C."/>
            <person name="Trovao J."/>
            <person name="Verissimo A."/>
            <person name="Costa J."/>
            <person name="Tiago I."/>
        </authorList>
    </citation>
    <scope>NUCLEOTIDE SEQUENCE</scope>
    <source>
        <strain evidence="5">KWT182</strain>
    </source>
</reference>
<protein>
    <submittedName>
        <fullName evidence="5">ABC transporter substrate-binding protein</fullName>
    </submittedName>
</protein>
<evidence type="ECO:0000256" key="3">
    <source>
        <dbReference type="SAM" id="SignalP"/>
    </source>
</evidence>
<dbReference type="Pfam" id="PF00497">
    <property type="entry name" value="SBP_bac_3"/>
    <property type="match status" value="1"/>
</dbReference>
<accession>A0AAU7QBJ1</accession>
<dbReference type="InterPro" id="IPR001638">
    <property type="entry name" value="Solute-binding_3/MltF_N"/>
</dbReference>
<gene>
    <name evidence="5" type="ORF">ABK905_03985</name>
</gene>
<keyword evidence="2 3" id="KW-0732">Signal</keyword>
<dbReference type="AlphaFoldDB" id="A0AAU7QBJ1"/>
<comment type="similarity">
    <text evidence="1">Belongs to the bacterial solute-binding protein 3 family.</text>
</comment>
<proteinExistence type="inferred from homology"/>
<dbReference type="PANTHER" id="PTHR35936:SF17">
    <property type="entry name" value="ARGININE-BINDING EXTRACELLULAR PROTEIN ARTP"/>
    <property type="match status" value="1"/>
</dbReference>
<dbReference type="EMBL" id="CP157947">
    <property type="protein sequence ID" value="XBS70414.1"/>
    <property type="molecule type" value="Genomic_DNA"/>
</dbReference>